<keyword evidence="7" id="KW-1185">Reference proteome</keyword>
<accession>A0A4R5KHD4</accession>
<proteinExistence type="predicted"/>
<dbReference type="Gene3D" id="1.10.10.60">
    <property type="entry name" value="Homeodomain-like"/>
    <property type="match status" value="2"/>
</dbReference>
<feature type="transmembrane region" description="Helical" evidence="4">
    <location>
        <begin position="314"/>
        <end position="335"/>
    </location>
</feature>
<evidence type="ECO:0000259" key="5">
    <source>
        <dbReference type="PROSITE" id="PS01124"/>
    </source>
</evidence>
<sequence>MVFFLLQINQPTIKPGEFMNKWFWMKAKILFSNKQTKLIVYLTLFVSLFITGVGVFLYENYKDILDKELNEPYTELLQINLGVTNRAFRESDDQAVKISFHANTLAYIQGGPETRQSSAAQLSSILNTIAFHEDIHSVYVLDLKRKTLVSDQSAASVTWDEFPDRTWVPWVELMNKKPLLIKRRSFGAANQDGTVELISLFRPIIADRELIGLVIVNVDYDRFFSKIYPQTEAPQYIYNLDGELIYPKLTEQVPTEELNKGIEALGVRPFGELKLEGQSYLAVQGFSDMTGWRWVSLIPLDELLKNVRKVRDMVLLLSLVSIAAGCAAIFFYNFAALKPVRRIRELLASNRAVSSSSDMHDLEAVVRKLLEEFDTRSSVAERSLPELRSKYIQDVLMRRIGSKELYTKWSTYFASWTQEPLLAAAVSINRYADWAAAAGYSEEDQLLLNYALTNIMTELLEPNWRVHCVQLDKENLLLVVQARKYDVPAMEPALQEATIAITRTVMNYLHMSLSIGIGQVFGSVPELPQSFEEAKEALSFRLYEGYERTIAYSGIKERDRLTDAEAQAWKTDLLGSLEAADAGSWSQALARWEERVREHPVAPESVYAFVNEVIGDCSRIIAMRGIDRLPVLENYTEHQLRMMDLADLRQLLQQVAEAIVSGIRHHKTTKEYLAAQRIIGFMEEHLHEQIGLQEIADYMNLSTSSVSSMFKLETGNTVYEYLTKMRIDRACALLSTSDLKIADIAARVGYQNENSFIRSFRKIKSVTPGKYREANKSY</sequence>
<dbReference type="GO" id="GO:0003700">
    <property type="term" value="F:DNA-binding transcription factor activity"/>
    <property type="evidence" value="ECO:0007669"/>
    <property type="project" value="InterPro"/>
</dbReference>
<dbReference type="PANTHER" id="PTHR43280">
    <property type="entry name" value="ARAC-FAMILY TRANSCRIPTIONAL REGULATOR"/>
    <property type="match status" value="1"/>
</dbReference>
<feature type="domain" description="HTH araC/xylS-type" evidence="5">
    <location>
        <begin position="676"/>
        <end position="774"/>
    </location>
</feature>
<keyword evidence="3" id="KW-0804">Transcription</keyword>
<dbReference type="InterPro" id="IPR018062">
    <property type="entry name" value="HTH_AraC-typ_CS"/>
</dbReference>
<dbReference type="SMART" id="SM00342">
    <property type="entry name" value="HTH_ARAC"/>
    <property type="match status" value="1"/>
</dbReference>
<dbReference type="EMBL" id="SMRT01000013">
    <property type="protein sequence ID" value="TDF94462.1"/>
    <property type="molecule type" value="Genomic_DNA"/>
</dbReference>
<evidence type="ECO:0000256" key="1">
    <source>
        <dbReference type="ARBA" id="ARBA00023015"/>
    </source>
</evidence>
<keyword evidence="2" id="KW-0238">DNA-binding</keyword>
<dbReference type="InterPro" id="IPR020449">
    <property type="entry name" value="Tscrpt_reg_AraC-type_HTH"/>
</dbReference>
<dbReference type="PANTHER" id="PTHR43280:SF2">
    <property type="entry name" value="HTH-TYPE TRANSCRIPTIONAL REGULATOR EXSA"/>
    <property type="match status" value="1"/>
</dbReference>
<organism evidence="6 7">
    <name type="scientific">Paenibacillus piri</name>
    <dbReference type="NCBI Taxonomy" id="2547395"/>
    <lineage>
        <taxon>Bacteria</taxon>
        <taxon>Bacillati</taxon>
        <taxon>Bacillota</taxon>
        <taxon>Bacilli</taxon>
        <taxon>Bacillales</taxon>
        <taxon>Paenibacillaceae</taxon>
        <taxon>Paenibacillus</taxon>
    </lineage>
</organism>
<evidence type="ECO:0000256" key="3">
    <source>
        <dbReference type="ARBA" id="ARBA00023163"/>
    </source>
</evidence>
<dbReference type="Pfam" id="PF12833">
    <property type="entry name" value="HTH_18"/>
    <property type="match status" value="1"/>
</dbReference>
<dbReference type="GO" id="GO:0043565">
    <property type="term" value="F:sequence-specific DNA binding"/>
    <property type="evidence" value="ECO:0007669"/>
    <property type="project" value="InterPro"/>
</dbReference>
<gene>
    <name evidence="6" type="ORF">E1757_23940</name>
</gene>
<dbReference type="PROSITE" id="PS01124">
    <property type="entry name" value="HTH_ARAC_FAMILY_2"/>
    <property type="match status" value="1"/>
</dbReference>
<keyword evidence="4" id="KW-0812">Transmembrane</keyword>
<keyword evidence="1" id="KW-0805">Transcription regulation</keyword>
<evidence type="ECO:0000256" key="4">
    <source>
        <dbReference type="SAM" id="Phobius"/>
    </source>
</evidence>
<feature type="transmembrane region" description="Helical" evidence="4">
    <location>
        <begin position="38"/>
        <end position="58"/>
    </location>
</feature>
<protein>
    <submittedName>
        <fullName evidence="6">AraC family transcriptional regulator</fullName>
    </submittedName>
</protein>
<keyword evidence="4" id="KW-1133">Transmembrane helix</keyword>
<dbReference type="SUPFAM" id="SSF46689">
    <property type="entry name" value="Homeodomain-like"/>
    <property type="match status" value="2"/>
</dbReference>
<dbReference type="Proteomes" id="UP000295636">
    <property type="component" value="Unassembled WGS sequence"/>
</dbReference>
<evidence type="ECO:0000313" key="7">
    <source>
        <dbReference type="Proteomes" id="UP000295636"/>
    </source>
</evidence>
<comment type="caution">
    <text evidence="6">The sequence shown here is derived from an EMBL/GenBank/DDBJ whole genome shotgun (WGS) entry which is preliminary data.</text>
</comment>
<reference evidence="6 7" key="1">
    <citation type="submission" date="2019-03" db="EMBL/GenBank/DDBJ databases">
        <title>This is whole genome sequence of Paenibacillus sp MS74 strain.</title>
        <authorList>
            <person name="Trinh H.N."/>
        </authorList>
    </citation>
    <scope>NUCLEOTIDE SEQUENCE [LARGE SCALE GENOMIC DNA]</scope>
    <source>
        <strain evidence="6 7">MS74</strain>
    </source>
</reference>
<dbReference type="InterPro" id="IPR009057">
    <property type="entry name" value="Homeodomain-like_sf"/>
</dbReference>
<dbReference type="Pfam" id="PF17853">
    <property type="entry name" value="GGDEF_2"/>
    <property type="match status" value="1"/>
</dbReference>
<evidence type="ECO:0000313" key="6">
    <source>
        <dbReference type="EMBL" id="TDF94462.1"/>
    </source>
</evidence>
<dbReference type="InterPro" id="IPR041522">
    <property type="entry name" value="CdaR_GGDEF"/>
</dbReference>
<keyword evidence="4" id="KW-0472">Membrane</keyword>
<name>A0A4R5KHD4_9BACL</name>
<dbReference type="OrthoDB" id="2644435at2"/>
<dbReference type="AlphaFoldDB" id="A0A4R5KHD4"/>
<evidence type="ECO:0000256" key="2">
    <source>
        <dbReference type="ARBA" id="ARBA00023125"/>
    </source>
</evidence>
<dbReference type="PROSITE" id="PS00041">
    <property type="entry name" value="HTH_ARAC_FAMILY_1"/>
    <property type="match status" value="1"/>
</dbReference>
<dbReference type="InterPro" id="IPR018060">
    <property type="entry name" value="HTH_AraC"/>
</dbReference>
<dbReference type="PRINTS" id="PR00032">
    <property type="entry name" value="HTHARAC"/>
</dbReference>